<gene>
    <name evidence="2" type="ORF">FPE_LOCUS20894</name>
</gene>
<proteinExistence type="predicted"/>
<evidence type="ECO:0000256" key="1">
    <source>
        <dbReference type="SAM" id="MobiDB-lite"/>
    </source>
</evidence>
<organism evidence="2 3">
    <name type="scientific">Fraxinus pennsylvanica</name>
    <dbReference type="NCBI Taxonomy" id="56036"/>
    <lineage>
        <taxon>Eukaryota</taxon>
        <taxon>Viridiplantae</taxon>
        <taxon>Streptophyta</taxon>
        <taxon>Embryophyta</taxon>
        <taxon>Tracheophyta</taxon>
        <taxon>Spermatophyta</taxon>
        <taxon>Magnoliopsida</taxon>
        <taxon>eudicotyledons</taxon>
        <taxon>Gunneridae</taxon>
        <taxon>Pentapetalae</taxon>
        <taxon>asterids</taxon>
        <taxon>lamiids</taxon>
        <taxon>Lamiales</taxon>
        <taxon>Oleaceae</taxon>
        <taxon>Oleeae</taxon>
        <taxon>Fraxinus</taxon>
    </lineage>
</organism>
<accession>A0AAD1ZQ00</accession>
<sequence length="250" mass="27125">MGGANAMKAVAKVTRTLPVNGGARQLKLENHHPISVAAVSARSLTEKDTPLMASSSQSQEVTAGEPSPRVISTGLPTLQEAREATSELSHAGRLFLASSNSVRREDVAVADSHLPTGAMQVFQLLMERPQVQNAVSSIVADSNVWNAVTQTQDFEDLLQSHRSLATTNLDQPSLGTIDDNTSFKSFTNFLRTMKGIVVDVMDSMIRWFVLFKNSIEDDGSTKFDSSDNLVKLIVGLVVSVIMIILTKRIK</sequence>
<reference evidence="2" key="1">
    <citation type="submission" date="2023-05" db="EMBL/GenBank/DDBJ databases">
        <authorList>
            <person name="Huff M."/>
        </authorList>
    </citation>
    <scope>NUCLEOTIDE SEQUENCE</scope>
</reference>
<name>A0AAD1ZQ00_9LAMI</name>
<keyword evidence="3" id="KW-1185">Reference proteome</keyword>
<feature type="region of interest" description="Disordered" evidence="1">
    <location>
        <begin position="47"/>
        <end position="69"/>
    </location>
</feature>
<dbReference type="Proteomes" id="UP000834106">
    <property type="component" value="Chromosome 12"/>
</dbReference>
<evidence type="ECO:0000313" key="3">
    <source>
        <dbReference type="Proteomes" id="UP000834106"/>
    </source>
</evidence>
<dbReference type="AlphaFoldDB" id="A0AAD1ZQ00"/>
<dbReference type="PANTHER" id="PTHR33625:SF4">
    <property type="entry name" value="OS08G0179900 PROTEIN"/>
    <property type="match status" value="1"/>
</dbReference>
<evidence type="ECO:0000313" key="2">
    <source>
        <dbReference type="EMBL" id="CAI9773464.1"/>
    </source>
</evidence>
<dbReference type="EMBL" id="OU503047">
    <property type="protein sequence ID" value="CAI9773464.1"/>
    <property type="molecule type" value="Genomic_DNA"/>
</dbReference>
<protein>
    <submittedName>
        <fullName evidence="2">Uncharacterized protein</fullName>
    </submittedName>
</protein>
<feature type="compositionally biased region" description="Polar residues" evidence="1">
    <location>
        <begin position="52"/>
        <end position="61"/>
    </location>
</feature>
<dbReference type="PANTHER" id="PTHR33625">
    <property type="entry name" value="OS08G0179900 PROTEIN"/>
    <property type="match status" value="1"/>
</dbReference>